<reference evidence="5" key="1">
    <citation type="journal article" date="2023" name="Nat. Commun.">
        <title>Diploid and tetraploid genomes of Acorus and the evolution of monocots.</title>
        <authorList>
            <person name="Ma L."/>
            <person name="Liu K.W."/>
            <person name="Li Z."/>
            <person name="Hsiao Y.Y."/>
            <person name="Qi Y."/>
            <person name="Fu T."/>
            <person name="Tang G.D."/>
            <person name="Zhang D."/>
            <person name="Sun W.H."/>
            <person name="Liu D.K."/>
            <person name="Li Y."/>
            <person name="Chen G.Z."/>
            <person name="Liu X.D."/>
            <person name="Liao X.Y."/>
            <person name="Jiang Y.T."/>
            <person name="Yu X."/>
            <person name="Hao Y."/>
            <person name="Huang J."/>
            <person name="Zhao X.W."/>
            <person name="Ke S."/>
            <person name="Chen Y.Y."/>
            <person name="Wu W.L."/>
            <person name="Hsu J.L."/>
            <person name="Lin Y.F."/>
            <person name="Huang M.D."/>
            <person name="Li C.Y."/>
            <person name="Huang L."/>
            <person name="Wang Z.W."/>
            <person name="Zhao X."/>
            <person name="Zhong W.Y."/>
            <person name="Peng D.H."/>
            <person name="Ahmad S."/>
            <person name="Lan S."/>
            <person name="Zhang J.S."/>
            <person name="Tsai W.C."/>
            <person name="Van de Peer Y."/>
            <person name="Liu Z.J."/>
        </authorList>
    </citation>
    <scope>NUCLEOTIDE SEQUENCE</scope>
    <source>
        <strain evidence="5">CP</strain>
    </source>
</reference>
<evidence type="ECO:0000256" key="2">
    <source>
        <dbReference type="ARBA" id="ARBA00022737"/>
    </source>
</evidence>
<dbReference type="Pfam" id="PF01344">
    <property type="entry name" value="Kelch_1"/>
    <property type="match status" value="2"/>
</dbReference>
<dbReference type="InterPro" id="IPR052439">
    <property type="entry name" value="F-box/Kelch-repeat"/>
</dbReference>
<dbReference type="SMART" id="SM00612">
    <property type="entry name" value="Kelch"/>
    <property type="match status" value="1"/>
</dbReference>
<keyword evidence="6" id="KW-1185">Reference proteome</keyword>
<dbReference type="PANTHER" id="PTHR46122">
    <property type="entry name" value="GALACTOSE OXIDASE/KELCH REPEAT PROTEIN-RELATED"/>
    <property type="match status" value="1"/>
</dbReference>
<sequence length="392" mass="43137">MSDDDADAGGGGGIKKRSRSSPDDRPIIITGPQDADYPYIPLLGNDDLALLILARLPLSDHPSLRLVSRRHRRLVSSGALYPLRRSLGLRGDPSVFLLAGGEPRWRSFDPRSRAPPRVLPVLPSDTCFASGDKESICAGTHLLVFGKEIGGLAVWRYELVPDRWARGPAMADPRCLFGSANCGSFACIAGGIGEGPRLEVLNSVEMYCPETRSWTSLPRMMKRRKLCSGCFMDGRFYVIGGKDEHDRHLTCGEFFDFRRNVWTLVRDMIKDAQSAITIATSRSPPLLAVVDDELYKLEAETNLLKVYLKEGNCWRELGRVPVWADRSRGWGVAFKSLGDELLVMGSSMDGGGMVICTCKPDLVSGVLDWRVLGNGVGRREGPFVFNCSVMIA</sequence>
<gene>
    <name evidence="5" type="ORF">QJS10_CPB04g00277</name>
</gene>
<dbReference type="Pfam" id="PF00646">
    <property type="entry name" value="F-box"/>
    <property type="match status" value="1"/>
</dbReference>
<feature type="region of interest" description="Disordered" evidence="3">
    <location>
        <begin position="1"/>
        <end position="32"/>
    </location>
</feature>
<organism evidence="5 6">
    <name type="scientific">Acorus calamus</name>
    <name type="common">Sweet flag</name>
    <dbReference type="NCBI Taxonomy" id="4465"/>
    <lineage>
        <taxon>Eukaryota</taxon>
        <taxon>Viridiplantae</taxon>
        <taxon>Streptophyta</taxon>
        <taxon>Embryophyta</taxon>
        <taxon>Tracheophyta</taxon>
        <taxon>Spermatophyta</taxon>
        <taxon>Magnoliopsida</taxon>
        <taxon>Liliopsida</taxon>
        <taxon>Acoraceae</taxon>
        <taxon>Acorus</taxon>
    </lineage>
</organism>
<name>A0AAV9EZI1_ACOCL</name>
<dbReference type="AlphaFoldDB" id="A0AAV9EZI1"/>
<proteinExistence type="predicted"/>
<dbReference type="GO" id="GO:0005634">
    <property type="term" value="C:nucleus"/>
    <property type="evidence" value="ECO:0007669"/>
    <property type="project" value="UniProtKB-ARBA"/>
</dbReference>
<dbReference type="EMBL" id="JAUJYO010000004">
    <property type="protein sequence ID" value="KAK1318631.1"/>
    <property type="molecule type" value="Genomic_DNA"/>
</dbReference>
<evidence type="ECO:0000256" key="1">
    <source>
        <dbReference type="ARBA" id="ARBA00022441"/>
    </source>
</evidence>
<evidence type="ECO:0000313" key="5">
    <source>
        <dbReference type="EMBL" id="KAK1318631.1"/>
    </source>
</evidence>
<keyword evidence="1" id="KW-0880">Kelch repeat</keyword>
<dbReference type="CDD" id="cd22152">
    <property type="entry name" value="F-box_AtAFR-like"/>
    <property type="match status" value="1"/>
</dbReference>
<protein>
    <submittedName>
        <fullName evidence="5">F-box/kelch-repeat protein</fullName>
    </submittedName>
</protein>
<evidence type="ECO:0000256" key="3">
    <source>
        <dbReference type="SAM" id="MobiDB-lite"/>
    </source>
</evidence>
<keyword evidence="2" id="KW-0677">Repeat</keyword>
<feature type="domain" description="F-box" evidence="4">
    <location>
        <begin position="46"/>
        <end position="77"/>
    </location>
</feature>
<accession>A0AAV9EZI1</accession>
<evidence type="ECO:0000259" key="4">
    <source>
        <dbReference type="Pfam" id="PF00646"/>
    </source>
</evidence>
<dbReference type="InterPro" id="IPR006652">
    <property type="entry name" value="Kelch_1"/>
</dbReference>
<dbReference type="Gene3D" id="2.120.10.80">
    <property type="entry name" value="Kelch-type beta propeller"/>
    <property type="match status" value="1"/>
</dbReference>
<dbReference type="Proteomes" id="UP001180020">
    <property type="component" value="Unassembled WGS sequence"/>
</dbReference>
<dbReference type="SUPFAM" id="SSF117281">
    <property type="entry name" value="Kelch motif"/>
    <property type="match status" value="1"/>
</dbReference>
<reference evidence="5" key="2">
    <citation type="submission" date="2023-06" db="EMBL/GenBank/DDBJ databases">
        <authorList>
            <person name="Ma L."/>
            <person name="Liu K.-W."/>
            <person name="Li Z."/>
            <person name="Hsiao Y.-Y."/>
            <person name="Qi Y."/>
            <person name="Fu T."/>
            <person name="Tang G."/>
            <person name="Zhang D."/>
            <person name="Sun W.-H."/>
            <person name="Liu D.-K."/>
            <person name="Li Y."/>
            <person name="Chen G.-Z."/>
            <person name="Liu X.-D."/>
            <person name="Liao X.-Y."/>
            <person name="Jiang Y.-T."/>
            <person name="Yu X."/>
            <person name="Hao Y."/>
            <person name="Huang J."/>
            <person name="Zhao X.-W."/>
            <person name="Ke S."/>
            <person name="Chen Y.-Y."/>
            <person name="Wu W.-L."/>
            <person name="Hsu J.-L."/>
            <person name="Lin Y.-F."/>
            <person name="Huang M.-D."/>
            <person name="Li C.-Y."/>
            <person name="Huang L."/>
            <person name="Wang Z.-W."/>
            <person name="Zhao X."/>
            <person name="Zhong W.-Y."/>
            <person name="Peng D.-H."/>
            <person name="Ahmad S."/>
            <person name="Lan S."/>
            <person name="Zhang J.-S."/>
            <person name="Tsai W.-C."/>
            <person name="Van De Peer Y."/>
            <person name="Liu Z.-J."/>
        </authorList>
    </citation>
    <scope>NUCLEOTIDE SEQUENCE</scope>
    <source>
        <strain evidence="5">CP</strain>
        <tissue evidence="5">Leaves</tissue>
    </source>
</reference>
<evidence type="ECO:0000313" key="6">
    <source>
        <dbReference type="Proteomes" id="UP001180020"/>
    </source>
</evidence>
<dbReference type="PANTHER" id="PTHR46122:SF5">
    <property type="entry name" value="F-BOX DOMAIN-CONTAINING PROTEIN"/>
    <property type="match status" value="1"/>
</dbReference>
<comment type="caution">
    <text evidence="5">The sequence shown here is derived from an EMBL/GenBank/DDBJ whole genome shotgun (WGS) entry which is preliminary data.</text>
</comment>
<dbReference type="InterPro" id="IPR001810">
    <property type="entry name" value="F-box_dom"/>
</dbReference>
<dbReference type="InterPro" id="IPR015915">
    <property type="entry name" value="Kelch-typ_b-propeller"/>
</dbReference>